<feature type="region of interest" description="Disordered" evidence="1">
    <location>
        <begin position="746"/>
        <end position="772"/>
    </location>
</feature>
<name>N1Q1Z7_DOTSN</name>
<protein>
    <submittedName>
        <fullName evidence="2">Uncharacterized protein</fullName>
    </submittedName>
</protein>
<dbReference type="EMBL" id="KB446535">
    <property type="protein sequence ID" value="EME48650.1"/>
    <property type="molecule type" value="Genomic_DNA"/>
</dbReference>
<dbReference type="GO" id="GO:0005634">
    <property type="term" value="C:nucleus"/>
    <property type="evidence" value="ECO:0007669"/>
    <property type="project" value="InterPro"/>
</dbReference>
<dbReference type="Proteomes" id="UP000016933">
    <property type="component" value="Unassembled WGS sequence"/>
</dbReference>
<dbReference type="Pfam" id="PF09462">
    <property type="entry name" value="Mus7"/>
    <property type="match status" value="1"/>
</dbReference>
<feature type="compositionally biased region" description="Basic and acidic residues" evidence="1">
    <location>
        <begin position="756"/>
        <end position="767"/>
    </location>
</feature>
<dbReference type="GO" id="GO:0031297">
    <property type="term" value="P:replication fork processing"/>
    <property type="evidence" value="ECO:0007669"/>
    <property type="project" value="InterPro"/>
</dbReference>
<feature type="compositionally biased region" description="Polar residues" evidence="1">
    <location>
        <begin position="185"/>
        <end position="206"/>
    </location>
</feature>
<evidence type="ECO:0000256" key="1">
    <source>
        <dbReference type="SAM" id="MobiDB-lite"/>
    </source>
</evidence>
<feature type="region of interest" description="Disordered" evidence="1">
    <location>
        <begin position="14"/>
        <end position="63"/>
    </location>
</feature>
<feature type="compositionally biased region" description="Basic and acidic residues" evidence="1">
    <location>
        <begin position="305"/>
        <end position="321"/>
    </location>
</feature>
<dbReference type="GO" id="GO:0035361">
    <property type="term" value="C:Cul8-RING ubiquitin ligase complex"/>
    <property type="evidence" value="ECO:0007669"/>
    <property type="project" value="TreeGrafter"/>
</dbReference>
<organism evidence="2 3">
    <name type="scientific">Dothistroma septosporum (strain NZE10 / CBS 128990)</name>
    <name type="common">Red band needle blight fungus</name>
    <name type="synonym">Mycosphaerella pini</name>
    <dbReference type="NCBI Taxonomy" id="675120"/>
    <lineage>
        <taxon>Eukaryota</taxon>
        <taxon>Fungi</taxon>
        <taxon>Dikarya</taxon>
        <taxon>Ascomycota</taxon>
        <taxon>Pezizomycotina</taxon>
        <taxon>Dothideomycetes</taxon>
        <taxon>Dothideomycetidae</taxon>
        <taxon>Mycosphaerellales</taxon>
        <taxon>Mycosphaerellaceae</taxon>
        <taxon>Dothistroma</taxon>
    </lineage>
</organism>
<feature type="compositionally biased region" description="Polar residues" evidence="1">
    <location>
        <begin position="214"/>
        <end position="229"/>
    </location>
</feature>
<evidence type="ECO:0000313" key="3">
    <source>
        <dbReference type="Proteomes" id="UP000016933"/>
    </source>
</evidence>
<dbReference type="STRING" id="675120.N1Q1Z7"/>
<dbReference type="HOGENOM" id="CLU_000374_2_0_1"/>
<feature type="compositionally biased region" description="Basic and acidic residues" evidence="1">
    <location>
        <begin position="43"/>
        <end position="52"/>
    </location>
</feature>
<feature type="region of interest" description="Disordered" evidence="1">
    <location>
        <begin position="94"/>
        <end position="247"/>
    </location>
</feature>
<feature type="compositionally biased region" description="Polar residues" evidence="1">
    <location>
        <begin position="865"/>
        <end position="882"/>
    </location>
</feature>
<proteinExistence type="predicted"/>
<sequence>MLQSHVRAHLIGHQMKRWQDRGVVEDSEDDDISLGAASPSPEPPRKRTEPDQHPILPKQQDDAIPEALSNWEDALQRIEDEPWIGPKAAITYVQKTKAKTGPRTPPEPMPERTYASPRVVIFIESESGERLPAVQQFDTAEIGSTPESDSDSLPELGPILRKPADEARKRPLSTAPPPLSERNKSPSAVSSSADRLSHQVGPNTESILDDSRVGSESSGLKSIAPTSTAVAKRKLRARKPNQLNPYQYDRALYLQQCKARGVQPIRLVAQPEDKDESQSQSHEDTNPSQDAPHFGSSPVDAQRASIRDSFDILPSDLERDMTSGNRPPKRRKLGDRAHALEIIASAGSPRRQREEFSVPPSPPRTGSDLSTVDEAPSGFKMPRRMTPLPLPTPQTSSDFKRAEADNDSTPESSTVRTRSSTVKRLRRRVSVVSLLSDSPPESDLEMKRFRRERKRIKGVLPASWLRIDFRAPRPREVMVANMRQRSPSTSPERQQPQRGIAQRVVRRCAQIDDSPSPLLSGADSGSDSSVGSLARLKQRKLGTRSAQLAFARQNTLDGDIMENDFIDPMLAGPSRSRNTKKSRGHQPRITQGPKTSATSKPDYANERVFDAKATTTERRHARINNTERRRVAVSRPPPVRLSIADVLDEGKANLPAFVKLALRQTRNHQDQGRHSPTHKVLRLATAEDTDDASSTLRAWLERGIAPKVIRPRKSLPENGYTPHQGPDVRAAIAEISNNQHFLTFNEPADEGIDQPRPSEHARRKESEQTIPHSPAFQIADSKEKALIKSTSKRRLRPSMRPWRLRDAQLEALEDSFDQDHRSAVFGRRMQCLTEHVARQARQHRQAEFQLDRYLHIDRHPGATPNECTRQVRSPSDNSTGTRGPSRAVTIPYRPKKRQARRLNVEAREYRQPSEPLSDNTIMIVDEKEAHETPKAVLQDLGPFGTRYPVAFDIRPIPVGSAFDKTSFIGSGELHDALILCKQNLDEQRGCMRVQLESEVLEWSVWQDEVAVHISRIAAAIQNYLNVCRGTDDRENGDHQVSEVISYLLRSVIRYFAQCVSFSDSIDRLACVEHLHWLVTGLSEILAEHQHIAPMRLAVTRILQYSTVLASQTMQLCDHRVIPATTTMKVKKLLLSAAERLASYAVKEHFNELRIAYEDSHKAHDLESGFKDKVPALSSLIILENALRDTHGSTADFWTNLLPLLTLDNGATCSVKRLEKAWHDLFTILPALSIDSHGVARIRCSSTASAVAWKIPQLLLKRAFDLYEASSAVRRASVNDYVRTLLSRCLYLVNDWGCFQSDLALSTIYDFFAQRNLHLLNGEESRGSPSFLQDTGEEALLQIQPDDRSFHIFLKMLTASLKSMQAHGFPLRKLQSIVFRLTPNHARTYRKDATLVKADLEALRNHYDLLCTLYCAAPAGSRPSVYLLQNLIDHSTSHREACRVSVKAWAHVAVFQAAGEGSADCLQALIEWYSDIVKTTVTQYRLAKSEAERDFEVAQSEARDAGSDVPAAILESTIANNQVQIATTLVDALAGLKRALQSTSDTKTVKALVEGTGFMSILELFDPTQRRLLSTMMEVLAVISAAVDAESRLTGHFSQQEGGEDSQEFGDIDALQAIAEDDIASLGHGVAPIAGMLLSPVGHFLSNVFGADVAADDSLLMAIVDTWTGLAKSAGRPHNRKWHSYIDEYSPTSWNQMRDTTHRRKYTPYFLSCLVEESGGSQDIKQAVLSTWLLSLVDREAMLKFQHSLTSTVLDHWSHEPLLSNLPFASDPTSGKYHITLTQLRERRVALVSSVLCNMQEHYDRTVRSHRARSSELRSAYSDMLRQLMNAMKSHYQELQTCASANVADAGTTGPYVEFVQQVVASLQQYTAEVCPVDRFFMDSSAFPLPAGDPTYVVGRLRGYAPKLREGQNRAQLAVFIQTVIERALIDGQKDYLIDQISTAMVEADMVSMARPTLWQVMSQSILPVYISRGFETSTSWIAAVPVLQACVKTVLELFYNVDVGETAVVEVITSTLGSVLHSIGQQITSVLIQTNLLGLAHVLKLLGAMMMVGQASTTFITFLERSAITNQGLCAHLHVLHSQALALRARLANTKHDGLLDLPKEAFPPDCAWQDTRTFTEKQLRETIETNWYSDNGRYFVRRGNATRELAVQLDDAAVERERLLQAVSNFCKTYDATRNHRCRQRHASKACDDILGEIEV</sequence>
<dbReference type="eggNOG" id="ENOG502QSDS">
    <property type="taxonomic scope" value="Eukaryota"/>
</dbReference>
<feature type="compositionally biased region" description="Polar residues" evidence="1">
    <location>
        <begin position="483"/>
        <end position="497"/>
    </location>
</feature>
<feature type="compositionally biased region" description="Low complexity" evidence="1">
    <location>
        <begin position="409"/>
        <end position="420"/>
    </location>
</feature>
<dbReference type="OMA" id="DNRIDYM"/>
<reference evidence="2 3" key="2">
    <citation type="journal article" date="2012" name="PLoS Pathog.">
        <title>Diverse lifestyles and strategies of plant pathogenesis encoded in the genomes of eighteen Dothideomycetes fungi.</title>
        <authorList>
            <person name="Ohm R.A."/>
            <person name="Feau N."/>
            <person name="Henrissat B."/>
            <person name="Schoch C.L."/>
            <person name="Horwitz B.A."/>
            <person name="Barry K.W."/>
            <person name="Condon B.J."/>
            <person name="Copeland A.C."/>
            <person name="Dhillon B."/>
            <person name="Glaser F."/>
            <person name="Hesse C.N."/>
            <person name="Kosti I."/>
            <person name="LaButti K."/>
            <person name="Lindquist E.A."/>
            <person name="Lucas S."/>
            <person name="Salamov A.A."/>
            <person name="Bradshaw R.E."/>
            <person name="Ciuffetti L."/>
            <person name="Hamelin R.C."/>
            <person name="Kema G.H.J."/>
            <person name="Lawrence C."/>
            <person name="Scott J.A."/>
            <person name="Spatafora J.W."/>
            <person name="Turgeon B.G."/>
            <person name="de Wit P.J.G.M."/>
            <person name="Zhong S."/>
            <person name="Goodwin S.B."/>
            <person name="Grigoriev I.V."/>
        </authorList>
    </citation>
    <scope>NUCLEOTIDE SEQUENCE [LARGE SCALE GENOMIC DNA]</scope>
    <source>
        <strain evidence="3">NZE10 / CBS 128990</strain>
    </source>
</reference>
<reference evidence="3" key="1">
    <citation type="journal article" date="2012" name="PLoS Genet.">
        <title>The genomes of the fungal plant pathogens Cladosporium fulvum and Dothistroma septosporum reveal adaptation to different hosts and lifestyles but also signatures of common ancestry.</title>
        <authorList>
            <person name="de Wit P.J.G.M."/>
            <person name="van der Burgt A."/>
            <person name="Oekmen B."/>
            <person name="Stergiopoulos I."/>
            <person name="Abd-Elsalam K.A."/>
            <person name="Aerts A.L."/>
            <person name="Bahkali A.H."/>
            <person name="Beenen H.G."/>
            <person name="Chettri P."/>
            <person name="Cox M.P."/>
            <person name="Datema E."/>
            <person name="de Vries R.P."/>
            <person name="Dhillon B."/>
            <person name="Ganley A.R."/>
            <person name="Griffiths S.A."/>
            <person name="Guo Y."/>
            <person name="Hamelin R.C."/>
            <person name="Henrissat B."/>
            <person name="Kabir M.S."/>
            <person name="Jashni M.K."/>
            <person name="Kema G."/>
            <person name="Klaubauf S."/>
            <person name="Lapidus A."/>
            <person name="Levasseur A."/>
            <person name="Lindquist E."/>
            <person name="Mehrabi R."/>
            <person name="Ohm R.A."/>
            <person name="Owen T.J."/>
            <person name="Salamov A."/>
            <person name="Schwelm A."/>
            <person name="Schijlen E."/>
            <person name="Sun H."/>
            <person name="van den Burg H.A."/>
            <person name="van Ham R.C.H.J."/>
            <person name="Zhang S."/>
            <person name="Goodwin S.B."/>
            <person name="Grigoriev I.V."/>
            <person name="Collemare J."/>
            <person name="Bradshaw R.E."/>
        </authorList>
    </citation>
    <scope>NUCLEOTIDE SEQUENCE [LARGE SCALE GENOMIC DNA]</scope>
    <source>
        <strain evidence="3">NZE10 / CBS 128990</strain>
    </source>
</reference>
<feature type="region of interest" description="Disordered" evidence="1">
    <location>
        <begin position="264"/>
        <end position="421"/>
    </location>
</feature>
<feature type="region of interest" description="Disordered" evidence="1">
    <location>
        <begin position="567"/>
        <end position="606"/>
    </location>
</feature>
<feature type="compositionally biased region" description="Polar residues" evidence="1">
    <location>
        <begin position="588"/>
        <end position="599"/>
    </location>
</feature>
<feature type="region of interest" description="Disordered" evidence="1">
    <location>
        <begin position="483"/>
        <end position="503"/>
    </location>
</feature>
<dbReference type="PANTHER" id="PTHR28122">
    <property type="entry name" value="E3 UBIQUITIN-PROTEIN LIGASE SUBSTRATE RECEPTOR MMS22"/>
    <property type="match status" value="1"/>
</dbReference>
<feature type="compositionally biased region" description="Basic residues" evidence="1">
    <location>
        <begin position="577"/>
        <end position="586"/>
    </location>
</feature>
<dbReference type="OrthoDB" id="2386201at2759"/>
<dbReference type="GO" id="GO:0000724">
    <property type="term" value="P:double-strand break repair via homologous recombination"/>
    <property type="evidence" value="ECO:0007669"/>
    <property type="project" value="TreeGrafter"/>
</dbReference>
<feature type="region of interest" description="Disordered" evidence="1">
    <location>
        <begin position="859"/>
        <end position="888"/>
    </location>
</feature>
<dbReference type="InterPro" id="IPR019021">
    <property type="entry name" value="Mms22"/>
</dbReference>
<keyword evidence="3" id="KW-1185">Reference proteome</keyword>
<evidence type="ECO:0000313" key="2">
    <source>
        <dbReference type="EMBL" id="EME48650.1"/>
    </source>
</evidence>
<dbReference type="PANTHER" id="PTHR28122:SF1">
    <property type="entry name" value="E3 UBIQUITIN-PROTEIN LIGASE SUBSTRATE RECEPTOR MMS22"/>
    <property type="match status" value="1"/>
</dbReference>
<gene>
    <name evidence="2" type="ORF">DOTSEDRAFT_49083</name>
</gene>
<accession>N1Q1Z7</accession>